<accession>A0AAW2KVA2</accession>
<protein>
    <submittedName>
        <fullName evidence="1">Uncharacterized protein</fullName>
    </submittedName>
</protein>
<sequence>MKFPFLFKPTETTTSAAPAWPWPACVNNPKTLSFRAGPSSGHNIYKTMNSAYLHDKNAAETPDSFFSICDSFSHRHEESFSCASEICSETAVIRGLRSDRLFSRRAGRSEIIRRLPVQGKRGNHGDGLEGSVHRFQGFHGGNGGGPWLEGLGMFGGALNVLPQSQWEASSCYRFFERYFIYFRH</sequence>
<dbReference type="AlphaFoldDB" id="A0AAW2KVA2"/>
<reference evidence="1" key="2">
    <citation type="journal article" date="2024" name="Plant">
        <title>Genomic evolution and insights into agronomic trait innovations of Sesamum species.</title>
        <authorList>
            <person name="Miao H."/>
            <person name="Wang L."/>
            <person name="Qu L."/>
            <person name="Liu H."/>
            <person name="Sun Y."/>
            <person name="Le M."/>
            <person name="Wang Q."/>
            <person name="Wei S."/>
            <person name="Zheng Y."/>
            <person name="Lin W."/>
            <person name="Duan Y."/>
            <person name="Cao H."/>
            <person name="Xiong S."/>
            <person name="Wang X."/>
            <person name="Wei L."/>
            <person name="Li C."/>
            <person name="Ma Q."/>
            <person name="Ju M."/>
            <person name="Zhao R."/>
            <person name="Li G."/>
            <person name="Mu C."/>
            <person name="Tian Q."/>
            <person name="Mei H."/>
            <person name="Zhang T."/>
            <person name="Gao T."/>
            <person name="Zhang H."/>
        </authorList>
    </citation>
    <scope>NUCLEOTIDE SEQUENCE</scope>
    <source>
        <strain evidence="1">G02</strain>
    </source>
</reference>
<organism evidence="1">
    <name type="scientific">Sesamum radiatum</name>
    <name type="common">Black benniseed</name>
    <dbReference type="NCBI Taxonomy" id="300843"/>
    <lineage>
        <taxon>Eukaryota</taxon>
        <taxon>Viridiplantae</taxon>
        <taxon>Streptophyta</taxon>
        <taxon>Embryophyta</taxon>
        <taxon>Tracheophyta</taxon>
        <taxon>Spermatophyta</taxon>
        <taxon>Magnoliopsida</taxon>
        <taxon>eudicotyledons</taxon>
        <taxon>Gunneridae</taxon>
        <taxon>Pentapetalae</taxon>
        <taxon>asterids</taxon>
        <taxon>lamiids</taxon>
        <taxon>Lamiales</taxon>
        <taxon>Pedaliaceae</taxon>
        <taxon>Sesamum</taxon>
    </lineage>
</organism>
<reference evidence="1" key="1">
    <citation type="submission" date="2020-06" db="EMBL/GenBank/DDBJ databases">
        <authorList>
            <person name="Li T."/>
            <person name="Hu X."/>
            <person name="Zhang T."/>
            <person name="Song X."/>
            <person name="Zhang H."/>
            <person name="Dai N."/>
            <person name="Sheng W."/>
            <person name="Hou X."/>
            <person name="Wei L."/>
        </authorList>
    </citation>
    <scope>NUCLEOTIDE SEQUENCE</scope>
    <source>
        <strain evidence="1">G02</strain>
        <tissue evidence="1">Leaf</tissue>
    </source>
</reference>
<gene>
    <name evidence="1" type="ORF">Sradi_5889600</name>
</gene>
<proteinExistence type="predicted"/>
<dbReference type="EMBL" id="JACGWJ010000027">
    <property type="protein sequence ID" value="KAL0309473.1"/>
    <property type="molecule type" value="Genomic_DNA"/>
</dbReference>
<name>A0AAW2KVA2_SESRA</name>
<comment type="caution">
    <text evidence="1">The sequence shown here is derived from an EMBL/GenBank/DDBJ whole genome shotgun (WGS) entry which is preliminary data.</text>
</comment>
<evidence type="ECO:0000313" key="1">
    <source>
        <dbReference type="EMBL" id="KAL0309473.1"/>
    </source>
</evidence>